<proteinExistence type="predicted"/>
<dbReference type="Proteomes" id="UP001595846">
    <property type="component" value="Unassembled WGS sequence"/>
</dbReference>
<keyword evidence="2" id="KW-0489">Methyltransferase</keyword>
<comment type="caution">
    <text evidence="2">The sequence shown here is derived from an EMBL/GenBank/DDBJ whole genome shotgun (WGS) entry which is preliminary data.</text>
</comment>
<accession>A0ABD5NRI0</accession>
<dbReference type="PANTHER" id="PTHR43861:SF1">
    <property type="entry name" value="TRANS-ACONITATE 2-METHYLTRANSFERASE"/>
    <property type="match status" value="1"/>
</dbReference>
<evidence type="ECO:0000259" key="1">
    <source>
        <dbReference type="Pfam" id="PF08241"/>
    </source>
</evidence>
<dbReference type="PANTHER" id="PTHR43861">
    <property type="entry name" value="TRANS-ACONITATE 2-METHYLTRANSFERASE-RELATED"/>
    <property type="match status" value="1"/>
</dbReference>
<name>A0ABD5NRI0_9EURY</name>
<keyword evidence="3" id="KW-1185">Reference proteome</keyword>
<dbReference type="EMBL" id="JBHSAQ010000013">
    <property type="protein sequence ID" value="MFC3959451.1"/>
    <property type="molecule type" value="Genomic_DNA"/>
</dbReference>
<organism evidence="2 3">
    <name type="scientific">Halovivax cerinus</name>
    <dbReference type="NCBI Taxonomy" id="1487865"/>
    <lineage>
        <taxon>Archaea</taxon>
        <taxon>Methanobacteriati</taxon>
        <taxon>Methanobacteriota</taxon>
        <taxon>Stenosarchaea group</taxon>
        <taxon>Halobacteria</taxon>
        <taxon>Halobacteriales</taxon>
        <taxon>Natrialbaceae</taxon>
        <taxon>Halovivax</taxon>
    </lineage>
</organism>
<feature type="domain" description="Methyltransferase type 11" evidence="1">
    <location>
        <begin position="45"/>
        <end position="136"/>
    </location>
</feature>
<dbReference type="AlphaFoldDB" id="A0ABD5NRI0"/>
<evidence type="ECO:0000313" key="3">
    <source>
        <dbReference type="Proteomes" id="UP001595846"/>
    </source>
</evidence>
<dbReference type="Pfam" id="PF08241">
    <property type="entry name" value="Methyltransf_11"/>
    <property type="match status" value="1"/>
</dbReference>
<dbReference type="EC" id="2.1.1.-" evidence="2"/>
<dbReference type="Gene3D" id="3.40.50.150">
    <property type="entry name" value="Vaccinia Virus protein VP39"/>
    <property type="match status" value="1"/>
</dbReference>
<evidence type="ECO:0000313" key="2">
    <source>
        <dbReference type="EMBL" id="MFC3959451.1"/>
    </source>
</evidence>
<dbReference type="InterPro" id="IPR029063">
    <property type="entry name" value="SAM-dependent_MTases_sf"/>
</dbReference>
<dbReference type="GO" id="GO:0032259">
    <property type="term" value="P:methylation"/>
    <property type="evidence" value="ECO:0007669"/>
    <property type="project" value="UniProtKB-KW"/>
</dbReference>
<dbReference type="GeneID" id="73902075"/>
<protein>
    <submittedName>
        <fullName evidence="2">Class I SAM-dependent methyltransferase</fullName>
        <ecNumber evidence="2">2.1.1.-</ecNumber>
    </submittedName>
</protein>
<dbReference type="InterPro" id="IPR013216">
    <property type="entry name" value="Methyltransf_11"/>
</dbReference>
<reference evidence="2 3" key="1">
    <citation type="journal article" date="2019" name="Int. J. Syst. Evol. Microbiol.">
        <title>The Global Catalogue of Microorganisms (GCM) 10K type strain sequencing project: providing services to taxonomists for standard genome sequencing and annotation.</title>
        <authorList>
            <consortium name="The Broad Institute Genomics Platform"/>
            <consortium name="The Broad Institute Genome Sequencing Center for Infectious Disease"/>
            <person name="Wu L."/>
            <person name="Ma J."/>
        </authorList>
    </citation>
    <scope>NUCLEOTIDE SEQUENCE [LARGE SCALE GENOMIC DNA]</scope>
    <source>
        <strain evidence="2 3">IBRC-M 10256</strain>
    </source>
</reference>
<dbReference type="GO" id="GO:0008168">
    <property type="term" value="F:methyltransferase activity"/>
    <property type="evidence" value="ECO:0007669"/>
    <property type="project" value="UniProtKB-KW"/>
</dbReference>
<sequence>MDDVARTVGAYESAADAYAEKYLSQSAASRYGQAFLDHLDGGRVLDVGCGPGSDLAVLADAADEVVGLDITASFLRTAKGRGNGPLVRGDMRSLPLDADAVDGIWSSASFLHVPRADAAATLAEFGRVLRSDGVAFVSVKRRESGAPDGRNFTYYDPESFRTIVADAGFDVVSHRTIDHWISILARNRP</sequence>
<gene>
    <name evidence="2" type="ORF">ACFOUR_13895</name>
</gene>
<dbReference type="SUPFAM" id="SSF53335">
    <property type="entry name" value="S-adenosyl-L-methionine-dependent methyltransferases"/>
    <property type="match status" value="1"/>
</dbReference>
<dbReference type="RefSeq" id="WP_256532966.1">
    <property type="nucleotide sequence ID" value="NZ_CP101824.1"/>
</dbReference>
<dbReference type="CDD" id="cd02440">
    <property type="entry name" value="AdoMet_MTases"/>
    <property type="match status" value="1"/>
</dbReference>
<keyword evidence="2" id="KW-0808">Transferase</keyword>